<feature type="compositionally biased region" description="Polar residues" evidence="1">
    <location>
        <begin position="16"/>
        <end position="31"/>
    </location>
</feature>
<organism evidence="2 3">
    <name type="scientific">Paracidovorax cattleyae</name>
    <dbReference type="NCBI Taxonomy" id="80868"/>
    <lineage>
        <taxon>Bacteria</taxon>
        <taxon>Pseudomonadati</taxon>
        <taxon>Pseudomonadota</taxon>
        <taxon>Betaproteobacteria</taxon>
        <taxon>Burkholderiales</taxon>
        <taxon>Comamonadaceae</taxon>
        <taxon>Paracidovorax</taxon>
    </lineage>
</organism>
<reference evidence="3" key="1">
    <citation type="submission" date="2016-10" db="EMBL/GenBank/DDBJ databases">
        <authorList>
            <person name="Varghese N."/>
            <person name="Submissions S."/>
        </authorList>
    </citation>
    <scope>NUCLEOTIDE SEQUENCE [LARGE SCALE GENOMIC DNA]</scope>
    <source>
        <strain evidence="3">DSM 17101</strain>
    </source>
</reference>
<dbReference type="AlphaFoldDB" id="A0A1H0QDH6"/>
<evidence type="ECO:0000313" key="3">
    <source>
        <dbReference type="Proteomes" id="UP000199317"/>
    </source>
</evidence>
<name>A0A1H0QDH6_9BURK</name>
<evidence type="ECO:0000256" key="1">
    <source>
        <dbReference type="SAM" id="MobiDB-lite"/>
    </source>
</evidence>
<feature type="region of interest" description="Disordered" evidence="1">
    <location>
        <begin position="1"/>
        <end position="31"/>
    </location>
</feature>
<protein>
    <submittedName>
        <fullName evidence="2">Uncharacterized protein</fullName>
    </submittedName>
</protein>
<accession>A0A1H0QDH6</accession>
<dbReference type="RefSeq" id="WP_092833575.1">
    <property type="nucleotide sequence ID" value="NZ_FNJL01000008.1"/>
</dbReference>
<dbReference type="OrthoDB" id="8816225at2"/>
<dbReference type="Proteomes" id="UP000199317">
    <property type="component" value="Unassembled WGS sequence"/>
</dbReference>
<proteinExistence type="predicted"/>
<gene>
    <name evidence="2" type="ORF">SAMN04489708_10856</name>
</gene>
<sequence>MSISGADASTKRSIALQEQNMRNQEALTDASTRNMAKQALLNFQKEMAEMNAKTIGAMGKGLSGLAPN</sequence>
<evidence type="ECO:0000313" key="2">
    <source>
        <dbReference type="EMBL" id="SDP15344.1"/>
    </source>
</evidence>
<dbReference type="EMBL" id="FNJL01000008">
    <property type="protein sequence ID" value="SDP15344.1"/>
    <property type="molecule type" value="Genomic_DNA"/>
</dbReference>
<keyword evidence="3" id="KW-1185">Reference proteome</keyword>